<evidence type="ECO:0000256" key="1">
    <source>
        <dbReference type="SAM" id="MobiDB-lite"/>
    </source>
</evidence>
<dbReference type="Proteomes" id="UP000053647">
    <property type="component" value="Unassembled WGS sequence"/>
</dbReference>
<dbReference type="EMBL" id="KN819339">
    <property type="protein sequence ID" value="KIJ15012.1"/>
    <property type="molecule type" value="Genomic_DNA"/>
</dbReference>
<feature type="compositionally biased region" description="Polar residues" evidence="1">
    <location>
        <begin position="65"/>
        <end position="76"/>
    </location>
</feature>
<reference evidence="3" key="2">
    <citation type="submission" date="2015-01" db="EMBL/GenBank/DDBJ databases">
        <title>Evolutionary Origins and Diversification of the Mycorrhizal Mutualists.</title>
        <authorList>
            <consortium name="DOE Joint Genome Institute"/>
            <consortium name="Mycorrhizal Genomics Consortium"/>
            <person name="Kohler A."/>
            <person name="Kuo A."/>
            <person name="Nagy L.G."/>
            <person name="Floudas D."/>
            <person name="Copeland A."/>
            <person name="Barry K.W."/>
            <person name="Cichocki N."/>
            <person name="Veneault-Fourrey C."/>
            <person name="LaButti K."/>
            <person name="Lindquist E.A."/>
            <person name="Lipzen A."/>
            <person name="Lundell T."/>
            <person name="Morin E."/>
            <person name="Murat C."/>
            <person name="Riley R."/>
            <person name="Ohm R."/>
            <person name="Sun H."/>
            <person name="Tunlid A."/>
            <person name="Henrissat B."/>
            <person name="Grigoriev I.V."/>
            <person name="Hibbett D.S."/>
            <person name="Martin F."/>
        </authorList>
    </citation>
    <scope>NUCLEOTIDE SEQUENCE [LARGE SCALE GENOMIC DNA]</scope>
    <source>
        <strain evidence="3">ATCC 200175</strain>
    </source>
</reference>
<gene>
    <name evidence="2" type="ORF">PAXINDRAFT_169402</name>
</gene>
<feature type="compositionally biased region" description="Polar residues" evidence="1">
    <location>
        <begin position="35"/>
        <end position="54"/>
    </location>
</feature>
<protein>
    <submittedName>
        <fullName evidence="2">Uncharacterized protein</fullName>
    </submittedName>
</protein>
<feature type="region of interest" description="Disordered" evidence="1">
    <location>
        <begin position="35"/>
        <end position="86"/>
    </location>
</feature>
<dbReference type="AlphaFoldDB" id="A0A0C9U6E5"/>
<proteinExistence type="predicted"/>
<organism evidence="2 3">
    <name type="scientific">Paxillus involutus ATCC 200175</name>
    <dbReference type="NCBI Taxonomy" id="664439"/>
    <lineage>
        <taxon>Eukaryota</taxon>
        <taxon>Fungi</taxon>
        <taxon>Dikarya</taxon>
        <taxon>Basidiomycota</taxon>
        <taxon>Agaricomycotina</taxon>
        <taxon>Agaricomycetes</taxon>
        <taxon>Agaricomycetidae</taxon>
        <taxon>Boletales</taxon>
        <taxon>Paxilineae</taxon>
        <taxon>Paxillaceae</taxon>
        <taxon>Paxillus</taxon>
    </lineage>
</organism>
<dbReference type="HOGENOM" id="CLU_2498484_0_0_1"/>
<keyword evidence="3" id="KW-1185">Reference proteome</keyword>
<accession>A0A0C9U6E5</accession>
<reference evidence="2 3" key="1">
    <citation type="submission" date="2014-06" db="EMBL/GenBank/DDBJ databases">
        <authorList>
            <consortium name="DOE Joint Genome Institute"/>
            <person name="Kuo A."/>
            <person name="Kohler A."/>
            <person name="Nagy L.G."/>
            <person name="Floudas D."/>
            <person name="Copeland A."/>
            <person name="Barry K.W."/>
            <person name="Cichocki N."/>
            <person name="Veneault-Fourrey C."/>
            <person name="LaButti K."/>
            <person name="Lindquist E.A."/>
            <person name="Lipzen A."/>
            <person name="Lundell T."/>
            <person name="Morin E."/>
            <person name="Murat C."/>
            <person name="Sun H."/>
            <person name="Tunlid A."/>
            <person name="Henrissat B."/>
            <person name="Grigoriev I.V."/>
            <person name="Hibbett D.S."/>
            <person name="Martin F."/>
            <person name="Nordberg H.P."/>
            <person name="Cantor M.N."/>
            <person name="Hua S.X."/>
        </authorList>
    </citation>
    <scope>NUCLEOTIDE SEQUENCE [LARGE SCALE GENOMIC DNA]</scope>
    <source>
        <strain evidence="2 3">ATCC 200175</strain>
    </source>
</reference>
<evidence type="ECO:0000313" key="3">
    <source>
        <dbReference type="Proteomes" id="UP000053647"/>
    </source>
</evidence>
<evidence type="ECO:0000313" key="2">
    <source>
        <dbReference type="EMBL" id="KIJ15012.1"/>
    </source>
</evidence>
<sequence length="86" mass="9134">MTGYGSLITWKALPHGIKEVQFTLSTLAFPLAESANSPSESLCTTSMVGTPNNSKRNRGGISSKCDFSSDSGANDRTSGRFNEDLS</sequence>
<name>A0A0C9U6E5_PAXIN</name>
<feature type="compositionally biased region" description="Basic and acidic residues" evidence="1">
    <location>
        <begin position="77"/>
        <end position="86"/>
    </location>
</feature>